<dbReference type="STRING" id="285351.SAMN04488035_2314"/>
<sequence length="434" mass="45213">MFTARRSAGATAVIMAGALTLTACSGSSEASDPTTGANGETVLTVSLFGTFGLDEAGLFDQYEAENEGITIQYESTQGEDKYWPALQTKLNSGSGTADIQGIEVARIADVVTNQADLWTDLSQTVAADRVGDYVDWKADAATTTDGKVLGLGTDIGPMGLCYRTDLYDAAGLPSDPEELKQRLGSWDDVIALAEEYKANAPEGSAFFDSAGGLYNAIVSTESEIYYNAAGELVVENNAAVKDAFMKSAAAGQSGLTAKLEQFKDPSWDAGFGSGTFATIACPSWMIGYIKGKAGDAGSGQWNITELPGGQGGNWGGAYLGIPEASKNKEEAAKLIAWLTDAEQQAKVFEVGGNFPSNTEAFDDVADSTDEYFNDAPTGEIFSASAQSAPTQILGVGDGVAKNALTQALLSVEVNGVSPEDAWANGISKITNQLG</sequence>
<proteinExistence type="predicted"/>
<evidence type="ECO:0000256" key="1">
    <source>
        <dbReference type="SAM" id="SignalP"/>
    </source>
</evidence>
<dbReference type="OrthoDB" id="3226017at2"/>
<protein>
    <submittedName>
        <fullName evidence="2">Cellobiose-binding protein</fullName>
    </submittedName>
</protein>
<dbReference type="InterPro" id="IPR050490">
    <property type="entry name" value="Bact_solute-bd_prot1"/>
</dbReference>
<dbReference type="Proteomes" id="UP000198520">
    <property type="component" value="Unassembled WGS sequence"/>
</dbReference>
<dbReference type="SUPFAM" id="SSF53850">
    <property type="entry name" value="Periplasmic binding protein-like II"/>
    <property type="match status" value="1"/>
</dbReference>
<gene>
    <name evidence="2" type="ORF">SAMN04488035_2314</name>
</gene>
<evidence type="ECO:0000313" key="3">
    <source>
        <dbReference type="Proteomes" id="UP000198520"/>
    </source>
</evidence>
<reference evidence="3" key="1">
    <citation type="submission" date="2016-10" db="EMBL/GenBank/DDBJ databases">
        <authorList>
            <person name="Varghese N."/>
            <person name="Submissions S."/>
        </authorList>
    </citation>
    <scope>NUCLEOTIDE SEQUENCE [LARGE SCALE GENOMIC DNA]</scope>
    <source>
        <strain evidence="3">DSM 19083</strain>
    </source>
</reference>
<accession>A0A1I2HIA9</accession>
<name>A0A1I2HIA9_9MICO</name>
<dbReference type="Gene3D" id="3.40.190.10">
    <property type="entry name" value="Periplasmic binding protein-like II"/>
    <property type="match status" value="1"/>
</dbReference>
<dbReference type="InterPro" id="IPR006059">
    <property type="entry name" value="SBP"/>
</dbReference>
<evidence type="ECO:0000313" key="2">
    <source>
        <dbReference type="EMBL" id="SFF28627.1"/>
    </source>
</evidence>
<dbReference type="EMBL" id="FONZ01000004">
    <property type="protein sequence ID" value="SFF28627.1"/>
    <property type="molecule type" value="Genomic_DNA"/>
</dbReference>
<dbReference type="PANTHER" id="PTHR43649">
    <property type="entry name" value="ARABINOSE-BINDING PROTEIN-RELATED"/>
    <property type="match status" value="1"/>
</dbReference>
<organism evidence="2 3">
    <name type="scientific">Flavimobilis marinus</name>
    <dbReference type="NCBI Taxonomy" id="285351"/>
    <lineage>
        <taxon>Bacteria</taxon>
        <taxon>Bacillati</taxon>
        <taxon>Actinomycetota</taxon>
        <taxon>Actinomycetes</taxon>
        <taxon>Micrococcales</taxon>
        <taxon>Jonesiaceae</taxon>
        <taxon>Flavimobilis</taxon>
    </lineage>
</organism>
<dbReference type="RefSeq" id="WP_093378869.1">
    <property type="nucleotide sequence ID" value="NZ_BNAN01000004.1"/>
</dbReference>
<feature type="signal peptide" evidence="1">
    <location>
        <begin position="1"/>
        <end position="30"/>
    </location>
</feature>
<feature type="chain" id="PRO_5011606528" evidence="1">
    <location>
        <begin position="31"/>
        <end position="434"/>
    </location>
</feature>
<dbReference type="PROSITE" id="PS51257">
    <property type="entry name" value="PROKAR_LIPOPROTEIN"/>
    <property type="match status" value="1"/>
</dbReference>
<keyword evidence="3" id="KW-1185">Reference proteome</keyword>
<dbReference type="Pfam" id="PF13416">
    <property type="entry name" value="SBP_bac_8"/>
    <property type="match status" value="1"/>
</dbReference>
<dbReference type="AlphaFoldDB" id="A0A1I2HIA9"/>
<keyword evidence="1" id="KW-0732">Signal</keyword>
<dbReference type="PANTHER" id="PTHR43649:SF32">
    <property type="entry name" value="SUGAR BINDING SECRETED PROTEIN"/>
    <property type="match status" value="1"/>
</dbReference>